<proteinExistence type="predicted"/>
<dbReference type="PROSITE" id="PS50888">
    <property type="entry name" value="BHLH"/>
    <property type="match status" value="1"/>
</dbReference>
<evidence type="ECO:0000313" key="4">
    <source>
        <dbReference type="Proteomes" id="UP000008144"/>
    </source>
</evidence>
<dbReference type="PANTHER" id="PTHR23349:SF68">
    <property type="entry name" value="FI14601P"/>
    <property type="match status" value="1"/>
</dbReference>
<dbReference type="AlphaFoldDB" id="F6R0Z4"/>
<accession>F6R0Z4</accession>
<dbReference type="GO" id="GO:0000981">
    <property type="term" value="F:DNA-binding transcription factor activity, RNA polymerase II-specific"/>
    <property type="evidence" value="ECO:0000318"/>
    <property type="project" value="GO_Central"/>
</dbReference>
<evidence type="ECO:0000313" key="3">
    <source>
        <dbReference type="Ensembl" id="ENSCINP00000013512.3"/>
    </source>
</evidence>
<feature type="region of interest" description="Disordered" evidence="1">
    <location>
        <begin position="65"/>
        <end position="89"/>
    </location>
</feature>
<dbReference type="EMBL" id="EAAA01000335">
    <property type="status" value="NOT_ANNOTATED_CDS"/>
    <property type="molecule type" value="Genomic_DNA"/>
</dbReference>
<reference evidence="3" key="3">
    <citation type="submission" date="2025-08" db="UniProtKB">
        <authorList>
            <consortium name="Ensembl"/>
        </authorList>
    </citation>
    <scope>IDENTIFICATION</scope>
</reference>
<dbReference type="PANTHER" id="PTHR23349">
    <property type="entry name" value="BASIC HELIX-LOOP-HELIX TRANSCRIPTION FACTOR, TWIST"/>
    <property type="match status" value="1"/>
</dbReference>
<dbReference type="OMA" id="KRRKTDW"/>
<reference evidence="4" key="1">
    <citation type="journal article" date="2002" name="Science">
        <title>The draft genome of Ciona intestinalis: insights into chordate and vertebrate origins.</title>
        <authorList>
            <person name="Dehal P."/>
            <person name="Satou Y."/>
            <person name="Campbell R.K."/>
            <person name="Chapman J."/>
            <person name="Degnan B."/>
            <person name="De Tomaso A."/>
            <person name="Davidson B."/>
            <person name="Di Gregorio A."/>
            <person name="Gelpke M."/>
            <person name="Goodstein D.M."/>
            <person name="Harafuji N."/>
            <person name="Hastings K.E."/>
            <person name="Ho I."/>
            <person name="Hotta K."/>
            <person name="Huang W."/>
            <person name="Kawashima T."/>
            <person name="Lemaire P."/>
            <person name="Martinez D."/>
            <person name="Meinertzhagen I.A."/>
            <person name="Necula S."/>
            <person name="Nonaka M."/>
            <person name="Putnam N."/>
            <person name="Rash S."/>
            <person name="Saiga H."/>
            <person name="Satake M."/>
            <person name="Terry A."/>
            <person name="Yamada L."/>
            <person name="Wang H.G."/>
            <person name="Awazu S."/>
            <person name="Azumi K."/>
            <person name="Boore J."/>
            <person name="Branno M."/>
            <person name="Chin-Bow S."/>
            <person name="DeSantis R."/>
            <person name="Doyle S."/>
            <person name="Francino P."/>
            <person name="Keys D.N."/>
            <person name="Haga S."/>
            <person name="Hayashi H."/>
            <person name="Hino K."/>
            <person name="Imai K.S."/>
            <person name="Inaba K."/>
            <person name="Kano S."/>
            <person name="Kobayashi K."/>
            <person name="Kobayashi M."/>
            <person name="Lee B.I."/>
            <person name="Makabe K.W."/>
            <person name="Manohar C."/>
            <person name="Matassi G."/>
            <person name="Medina M."/>
            <person name="Mochizuki Y."/>
            <person name="Mount S."/>
            <person name="Morishita T."/>
            <person name="Miura S."/>
            <person name="Nakayama A."/>
            <person name="Nishizaka S."/>
            <person name="Nomoto H."/>
            <person name="Ohta F."/>
            <person name="Oishi K."/>
            <person name="Rigoutsos I."/>
            <person name="Sano M."/>
            <person name="Sasaki A."/>
            <person name="Sasakura Y."/>
            <person name="Shoguchi E."/>
            <person name="Shin-i T."/>
            <person name="Spagnuolo A."/>
            <person name="Stainier D."/>
            <person name="Suzuki M.M."/>
            <person name="Tassy O."/>
            <person name="Takatori N."/>
            <person name="Tokuoka M."/>
            <person name="Yagi K."/>
            <person name="Yoshizaki F."/>
            <person name="Wada S."/>
            <person name="Zhang C."/>
            <person name="Hyatt P.D."/>
            <person name="Larimer F."/>
            <person name="Detter C."/>
            <person name="Doggett N."/>
            <person name="Glavina T."/>
            <person name="Hawkins T."/>
            <person name="Richardson P."/>
            <person name="Lucas S."/>
            <person name="Kohara Y."/>
            <person name="Levine M."/>
            <person name="Satoh N."/>
            <person name="Rokhsar D.S."/>
        </authorList>
    </citation>
    <scope>NUCLEOTIDE SEQUENCE [LARGE SCALE GENOMIC DNA]</scope>
</reference>
<dbReference type="Gene3D" id="4.10.280.10">
    <property type="entry name" value="Helix-loop-helix DNA-binding domain"/>
    <property type="match status" value="1"/>
</dbReference>
<feature type="region of interest" description="Disordered" evidence="1">
    <location>
        <begin position="1"/>
        <end position="22"/>
    </location>
</feature>
<dbReference type="InterPro" id="IPR050283">
    <property type="entry name" value="E-box_TF_Regulators"/>
</dbReference>
<dbReference type="HOGENOM" id="CLU_943206_0_0_1"/>
<dbReference type="GO" id="GO:0046983">
    <property type="term" value="F:protein dimerization activity"/>
    <property type="evidence" value="ECO:0007669"/>
    <property type="project" value="InterPro"/>
</dbReference>
<protein>
    <submittedName>
        <fullName evidence="3">Transcription factor protein</fullName>
    </submittedName>
</protein>
<dbReference type="GO" id="GO:0000977">
    <property type="term" value="F:RNA polymerase II transcription regulatory region sequence-specific DNA binding"/>
    <property type="evidence" value="ECO:0000318"/>
    <property type="project" value="GO_Central"/>
</dbReference>
<dbReference type="GO" id="GO:0006357">
    <property type="term" value="P:regulation of transcription by RNA polymerase II"/>
    <property type="evidence" value="ECO:0000318"/>
    <property type="project" value="GO_Central"/>
</dbReference>
<dbReference type="GO" id="GO:0032502">
    <property type="term" value="P:developmental process"/>
    <property type="evidence" value="ECO:0000318"/>
    <property type="project" value="GO_Central"/>
</dbReference>
<dbReference type="Proteomes" id="UP000008144">
    <property type="component" value="Chromosome 1"/>
</dbReference>
<dbReference type="SUPFAM" id="SSF47459">
    <property type="entry name" value="HLH, helix-loop-helix DNA-binding domain"/>
    <property type="match status" value="1"/>
</dbReference>
<dbReference type="Ensembl" id="ENSCINT00000013512.3">
    <property type="protein sequence ID" value="ENSCINP00000013512.3"/>
    <property type="gene ID" value="ENSCING00000006582.3"/>
</dbReference>
<dbReference type="InterPro" id="IPR036638">
    <property type="entry name" value="HLH_DNA-bd_sf"/>
</dbReference>
<evidence type="ECO:0000256" key="1">
    <source>
        <dbReference type="SAM" id="MobiDB-lite"/>
    </source>
</evidence>
<dbReference type="InterPro" id="IPR011598">
    <property type="entry name" value="bHLH_dom"/>
</dbReference>
<gene>
    <name evidence="3" type="primary">notrlc</name>
</gene>
<keyword evidence="4" id="KW-1185">Reference proteome</keyword>
<name>F6R0Z4_CIOIN</name>
<dbReference type="GeneTree" id="ENSGT00940000168112"/>
<reference evidence="3" key="4">
    <citation type="submission" date="2025-09" db="UniProtKB">
        <authorList>
            <consortium name="Ensembl"/>
        </authorList>
    </citation>
    <scope>IDENTIFICATION</scope>
</reference>
<feature type="domain" description="BHLH" evidence="2">
    <location>
        <begin position="130"/>
        <end position="182"/>
    </location>
</feature>
<evidence type="ECO:0000259" key="2">
    <source>
        <dbReference type="PROSITE" id="PS50888"/>
    </source>
</evidence>
<dbReference type="InParanoid" id="F6R0Z4"/>
<sequence>MTTVVMRTMTQDDSNPTPSYNEQHQCWNVADSQFGEVFNERPRFECFATENPHMVAGPNLQHWEGSGGSYYDQDSPGSSVEEPYESSRPSHPYYHFEPQPNYMEANGFTLLQQYVSNVSHTEQQEEPSYQTRVRTNLRKRERNLNINKAFDDLRDRIPNLPSDTKISKIKVLRLASDYIRHLSKVLVKKTPSQEYETDNHDQFNEEISTKRKCDFEIDPDVIAVKRRKTDWSRINDEIARHQSVNQIKTNDENEHLAPYFHQADQNNLTTPPLAGELDTFFPSTEYFTNFEHRNESY</sequence>
<dbReference type="SMART" id="SM00353">
    <property type="entry name" value="HLH"/>
    <property type="match status" value="1"/>
</dbReference>
<dbReference type="STRING" id="7719.ENSCINP00000013512"/>
<organism evidence="3 4">
    <name type="scientific">Ciona intestinalis</name>
    <name type="common">Transparent sea squirt</name>
    <name type="synonym">Ascidia intestinalis</name>
    <dbReference type="NCBI Taxonomy" id="7719"/>
    <lineage>
        <taxon>Eukaryota</taxon>
        <taxon>Metazoa</taxon>
        <taxon>Chordata</taxon>
        <taxon>Tunicata</taxon>
        <taxon>Ascidiacea</taxon>
        <taxon>Phlebobranchia</taxon>
        <taxon>Cionidae</taxon>
        <taxon>Ciona</taxon>
    </lineage>
</organism>
<dbReference type="Pfam" id="PF00010">
    <property type="entry name" value="HLH"/>
    <property type="match status" value="1"/>
</dbReference>
<reference evidence="3" key="2">
    <citation type="journal article" date="2008" name="Genome Biol.">
        <title>Improved genome assembly and evidence-based global gene model set for the chordate Ciona intestinalis: new insight into intron and operon populations.</title>
        <authorList>
            <person name="Satou Y."/>
            <person name="Mineta K."/>
            <person name="Ogasawara M."/>
            <person name="Sasakura Y."/>
            <person name="Shoguchi E."/>
            <person name="Ueno K."/>
            <person name="Yamada L."/>
            <person name="Matsumoto J."/>
            <person name="Wasserscheid J."/>
            <person name="Dewar K."/>
            <person name="Wiley G.B."/>
            <person name="Macmil S.L."/>
            <person name="Roe B.A."/>
            <person name="Zeller R.W."/>
            <person name="Hastings K.E."/>
            <person name="Lemaire P."/>
            <person name="Lindquist E."/>
            <person name="Endo T."/>
            <person name="Hotta K."/>
            <person name="Inaba K."/>
        </authorList>
    </citation>
    <scope>NUCLEOTIDE SEQUENCE [LARGE SCALE GENOMIC DNA]</scope>
    <source>
        <strain evidence="3">wild type</strain>
    </source>
</reference>